<evidence type="ECO:0000313" key="8">
    <source>
        <dbReference type="EMBL" id="MBP0724742.1"/>
    </source>
</evidence>
<feature type="domain" description="EamA" evidence="7">
    <location>
        <begin position="8"/>
        <end position="136"/>
    </location>
</feature>
<gene>
    <name evidence="8" type="ORF">J5Y03_06010</name>
</gene>
<dbReference type="Pfam" id="PF00892">
    <property type="entry name" value="EamA"/>
    <property type="match status" value="2"/>
</dbReference>
<feature type="transmembrane region" description="Helical" evidence="6">
    <location>
        <begin position="267"/>
        <end position="287"/>
    </location>
</feature>
<organism evidence="8 9">
    <name type="scientific">Gottfriedia endophytica</name>
    <dbReference type="NCBI Taxonomy" id="2820819"/>
    <lineage>
        <taxon>Bacteria</taxon>
        <taxon>Bacillati</taxon>
        <taxon>Bacillota</taxon>
        <taxon>Bacilli</taxon>
        <taxon>Bacillales</taxon>
        <taxon>Bacillaceae</taxon>
        <taxon>Gottfriedia</taxon>
    </lineage>
</organism>
<keyword evidence="3 6" id="KW-0812">Transmembrane</keyword>
<evidence type="ECO:0000256" key="1">
    <source>
        <dbReference type="ARBA" id="ARBA00004127"/>
    </source>
</evidence>
<feature type="transmembrane region" description="Helical" evidence="6">
    <location>
        <begin position="180"/>
        <end position="201"/>
    </location>
</feature>
<feature type="transmembrane region" description="Helical" evidence="6">
    <location>
        <begin position="213"/>
        <end position="236"/>
    </location>
</feature>
<comment type="similarity">
    <text evidence="2">Belongs to the EamA transporter family.</text>
</comment>
<feature type="transmembrane region" description="Helical" evidence="6">
    <location>
        <begin position="149"/>
        <end position="168"/>
    </location>
</feature>
<dbReference type="PANTHER" id="PTHR32322:SF2">
    <property type="entry name" value="EAMA DOMAIN-CONTAINING PROTEIN"/>
    <property type="match status" value="1"/>
</dbReference>
<dbReference type="Proteomes" id="UP000682134">
    <property type="component" value="Unassembled WGS sequence"/>
</dbReference>
<name>A0A940SG64_9BACI</name>
<dbReference type="InterPro" id="IPR000620">
    <property type="entry name" value="EamA_dom"/>
</dbReference>
<evidence type="ECO:0000256" key="3">
    <source>
        <dbReference type="ARBA" id="ARBA00022692"/>
    </source>
</evidence>
<evidence type="ECO:0000256" key="4">
    <source>
        <dbReference type="ARBA" id="ARBA00022989"/>
    </source>
</evidence>
<feature type="transmembrane region" description="Helical" evidence="6">
    <location>
        <begin position="243"/>
        <end position="261"/>
    </location>
</feature>
<evidence type="ECO:0000256" key="5">
    <source>
        <dbReference type="ARBA" id="ARBA00023136"/>
    </source>
</evidence>
<keyword evidence="9" id="KW-1185">Reference proteome</keyword>
<keyword evidence="4 6" id="KW-1133">Transmembrane helix</keyword>
<evidence type="ECO:0000259" key="7">
    <source>
        <dbReference type="Pfam" id="PF00892"/>
    </source>
</evidence>
<feature type="domain" description="EamA" evidence="7">
    <location>
        <begin position="152"/>
        <end position="286"/>
    </location>
</feature>
<protein>
    <submittedName>
        <fullName evidence="8">DMT family transporter</fullName>
    </submittedName>
</protein>
<dbReference type="InterPro" id="IPR037185">
    <property type="entry name" value="EmrE-like"/>
</dbReference>
<dbReference type="GO" id="GO:0016020">
    <property type="term" value="C:membrane"/>
    <property type="evidence" value="ECO:0007669"/>
    <property type="project" value="UniProtKB-SubCell"/>
</dbReference>
<feature type="transmembrane region" description="Helical" evidence="6">
    <location>
        <begin position="123"/>
        <end position="143"/>
    </location>
</feature>
<comment type="caution">
    <text evidence="8">The sequence shown here is derived from an EMBL/GenBank/DDBJ whole genome shotgun (WGS) entry which is preliminary data.</text>
</comment>
<proteinExistence type="inferred from homology"/>
<feature type="transmembrane region" description="Helical" evidence="6">
    <location>
        <begin position="32"/>
        <end position="53"/>
    </location>
</feature>
<evidence type="ECO:0000256" key="6">
    <source>
        <dbReference type="SAM" id="Phobius"/>
    </source>
</evidence>
<evidence type="ECO:0000256" key="2">
    <source>
        <dbReference type="ARBA" id="ARBA00007362"/>
    </source>
</evidence>
<sequence>MGKLYGALALLGLIWSTSFLFIKLLVHDLGPFGIVFYRCLLGAITIFIIMMCLKVKVKISSKRELFIIMIASLFNHALPWVLISISEEHIQSNEAAILNAFTPMATLIIGYFVFQQTIKRQQWIGLLIGMVGLGIMMKINVSMLLSGNIYYSLLMIAVTLSYGVGSLLTKKYLQHLEVMVISFLTLGFSSIYGFIGCMISGQFNLSPFTNSDVLVNIIALGAMASGLAYLLFYYMVKEGSAEFATMVTYIVPIFASIWGLLFLKEPITTRMVVGLIFVLLGVFVTAMKRKSIESTKRTTAS</sequence>
<reference evidence="8" key="1">
    <citation type="submission" date="2021-04" db="EMBL/GenBank/DDBJ databases">
        <title>Genome seq and assembly of Bacillus sp.</title>
        <authorList>
            <person name="Chhetri G."/>
        </authorList>
    </citation>
    <scope>NUCLEOTIDE SEQUENCE</scope>
    <source>
        <strain evidence="8">RG28</strain>
    </source>
</reference>
<dbReference type="RefSeq" id="WP_209403570.1">
    <property type="nucleotide sequence ID" value="NZ_JAGIYQ010000003.1"/>
</dbReference>
<dbReference type="EMBL" id="JAGIYQ010000003">
    <property type="protein sequence ID" value="MBP0724742.1"/>
    <property type="molecule type" value="Genomic_DNA"/>
</dbReference>
<evidence type="ECO:0000313" key="9">
    <source>
        <dbReference type="Proteomes" id="UP000682134"/>
    </source>
</evidence>
<feature type="transmembrane region" description="Helical" evidence="6">
    <location>
        <begin position="7"/>
        <end position="26"/>
    </location>
</feature>
<keyword evidence="5 6" id="KW-0472">Membrane</keyword>
<comment type="subcellular location">
    <subcellularLocation>
        <location evidence="1">Endomembrane system</location>
        <topology evidence="1">Multi-pass membrane protein</topology>
    </subcellularLocation>
</comment>
<dbReference type="SUPFAM" id="SSF103481">
    <property type="entry name" value="Multidrug resistance efflux transporter EmrE"/>
    <property type="match status" value="2"/>
</dbReference>
<feature type="transmembrane region" description="Helical" evidence="6">
    <location>
        <begin position="65"/>
        <end position="83"/>
    </location>
</feature>
<dbReference type="InterPro" id="IPR050638">
    <property type="entry name" value="AA-Vitamin_Transporters"/>
</dbReference>
<accession>A0A940SG64</accession>
<dbReference type="PANTHER" id="PTHR32322">
    <property type="entry name" value="INNER MEMBRANE TRANSPORTER"/>
    <property type="match status" value="1"/>
</dbReference>
<feature type="transmembrane region" description="Helical" evidence="6">
    <location>
        <begin position="95"/>
        <end position="114"/>
    </location>
</feature>
<dbReference type="AlphaFoldDB" id="A0A940SG64"/>